<evidence type="ECO:0008006" key="4">
    <source>
        <dbReference type="Google" id="ProtNLM"/>
    </source>
</evidence>
<name>A0ABP8FB58_9ACTN</name>
<evidence type="ECO:0000313" key="2">
    <source>
        <dbReference type="EMBL" id="GAA4299593.1"/>
    </source>
</evidence>
<evidence type="ECO:0000256" key="1">
    <source>
        <dbReference type="SAM" id="MobiDB-lite"/>
    </source>
</evidence>
<gene>
    <name evidence="2" type="ORF">GCM10023086_14740</name>
</gene>
<dbReference type="EMBL" id="BAABET010000002">
    <property type="protein sequence ID" value="GAA4299593.1"/>
    <property type="molecule type" value="Genomic_DNA"/>
</dbReference>
<sequence length="154" mass="15727">MRASHLNYPVLRLDYPVRLKVAVMARHVSPKKPTARRVLAVLATAGVALGAGTASAAAGTDSVLKTVGTSLGKTDPESGLRTTTDTVDHVTAPATGLKPNPLAGTGVDPLDNGVGTKVADFKPVESREVTDPVAQAPTVGDTLAPGQVTRRISG</sequence>
<feature type="region of interest" description="Disordered" evidence="1">
    <location>
        <begin position="126"/>
        <end position="154"/>
    </location>
</feature>
<proteinExistence type="predicted"/>
<dbReference type="Proteomes" id="UP001501115">
    <property type="component" value="Unassembled WGS sequence"/>
</dbReference>
<keyword evidence="3" id="KW-1185">Reference proteome</keyword>
<accession>A0ABP8FB58</accession>
<evidence type="ECO:0000313" key="3">
    <source>
        <dbReference type="Proteomes" id="UP001501115"/>
    </source>
</evidence>
<protein>
    <recommendedName>
        <fullName evidence="4">ATP-binding protein</fullName>
    </recommendedName>
</protein>
<organism evidence="2 3">
    <name type="scientific">Streptomyces venetus</name>
    <dbReference type="NCBI Taxonomy" id="1701086"/>
    <lineage>
        <taxon>Bacteria</taxon>
        <taxon>Bacillati</taxon>
        <taxon>Actinomycetota</taxon>
        <taxon>Actinomycetes</taxon>
        <taxon>Kitasatosporales</taxon>
        <taxon>Streptomycetaceae</taxon>
        <taxon>Streptomyces</taxon>
    </lineage>
</organism>
<comment type="caution">
    <text evidence="2">The sequence shown here is derived from an EMBL/GenBank/DDBJ whole genome shotgun (WGS) entry which is preliminary data.</text>
</comment>
<reference evidence="3" key="1">
    <citation type="journal article" date="2019" name="Int. J. Syst. Evol. Microbiol.">
        <title>The Global Catalogue of Microorganisms (GCM) 10K type strain sequencing project: providing services to taxonomists for standard genome sequencing and annotation.</title>
        <authorList>
            <consortium name="The Broad Institute Genomics Platform"/>
            <consortium name="The Broad Institute Genome Sequencing Center for Infectious Disease"/>
            <person name="Wu L."/>
            <person name="Ma J."/>
        </authorList>
    </citation>
    <scope>NUCLEOTIDE SEQUENCE [LARGE SCALE GENOMIC DNA]</scope>
    <source>
        <strain evidence="3">JCM 31290</strain>
    </source>
</reference>